<evidence type="ECO:0000256" key="6">
    <source>
        <dbReference type="SAM" id="Coils"/>
    </source>
</evidence>
<keyword evidence="10" id="KW-1185">Reference proteome</keyword>
<comment type="caution">
    <text evidence="9">The sequence shown here is derived from an EMBL/GenBank/DDBJ whole genome shotgun (WGS) entry which is preliminary data.</text>
</comment>
<dbReference type="Pfam" id="PF08216">
    <property type="entry name" value="CTNNBL"/>
    <property type="match status" value="1"/>
</dbReference>
<accession>A0ABR3Q2R2</accession>
<feature type="compositionally biased region" description="Basic and acidic residues" evidence="7">
    <location>
        <begin position="32"/>
        <end position="41"/>
    </location>
</feature>
<sequence length="632" mass="70294">MDIDKMFKLPAMPPGKAGSKRKLPDLPSADSEALKRFRPDESSGASEGAAPVRSVDRSARVEDESEDTGAPSGNGYDQDNSDPEDDEGRFFGGGLNDEQNQILDIFDKATDDQEVAAMTLPALRRMAGQFERTVTRNAEQRGKYPDDPTKFIDSESDLDATLKRFLPLTQNPTVFYPELVKGGTITLLVSLLSHENTDIAIDVVEVLQELTDEDVGAQDDLSDDDDLVNEKAEGSSETRLAMAELIDSLIANSVFELLVSNLNRLDEKEDTDRQGVFSILGVFENLLSFMPPLADEVGSTTPLLKWLLDRMSVEAYDSNKQYASEILSILLQSSRANALKVIEMEGVDKLLTILSQYRRRDPREAEEEEFMENTFNSLCSLVSQPEGKQQFVAAEGVELMIMMLKENKMARGRAIKVLDYALQPADGAPACERFVEMLGLKTLFSSFMGKAGDKKGRAQAGTFEEDEHLLGIIASLFTNLSSDTPPRLRLIAKFVEKDYEKIDRLLELRRDAEGRLRTVDRQIAEQRKDLAAEGEDIDESQEDEWYFDRLSSGLSAVQNADYILAWMCMEDDGAKLHAETLLSRTGQSLSDVNKILSEMAARIEADDQDDEESVLAQQKMILDHLVAFLGSS</sequence>
<keyword evidence="3" id="KW-0677">Repeat</keyword>
<dbReference type="PANTHER" id="PTHR14978">
    <property type="entry name" value="BETA-CATENIN-LIKE PROTEIN 1 NUCLEAR ASSOCIATED PROTEIN"/>
    <property type="match status" value="1"/>
</dbReference>
<name>A0ABR3Q2R2_9TREE</name>
<dbReference type="GeneID" id="95986769"/>
<feature type="domain" description="Beta-catenin-like protein 1 N-terminal" evidence="8">
    <location>
        <begin position="95"/>
        <end position="204"/>
    </location>
</feature>
<dbReference type="SMART" id="SM01156">
    <property type="entry name" value="DUF1716"/>
    <property type="match status" value="1"/>
</dbReference>
<dbReference type="RefSeq" id="XP_069208856.1">
    <property type="nucleotide sequence ID" value="XM_069354214.1"/>
</dbReference>
<evidence type="ECO:0000256" key="2">
    <source>
        <dbReference type="ARBA" id="ARBA00022553"/>
    </source>
</evidence>
<dbReference type="InterPro" id="IPR013180">
    <property type="entry name" value="CTNNBL1_N"/>
</dbReference>
<keyword evidence="5" id="KW-0539">Nucleus</keyword>
<feature type="coiled-coil region" evidence="6">
    <location>
        <begin position="502"/>
        <end position="543"/>
    </location>
</feature>
<protein>
    <recommendedName>
        <fullName evidence="8">Beta-catenin-like protein 1 N-terminal domain-containing protein</fullName>
    </recommendedName>
</protein>
<dbReference type="SUPFAM" id="SSF48371">
    <property type="entry name" value="ARM repeat"/>
    <property type="match status" value="1"/>
</dbReference>
<evidence type="ECO:0000256" key="7">
    <source>
        <dbReference type="SAM" id="MobiDB-lite"/>
    </source>
</evidence>
<gene>
    <name evidence="9" type="ORF">Q8F55_005726</name>
</gene>
<feature type="region of interest" description="Disordered" evidence="7">
    <location>
        <begin position="1"/>
        <end position="94"/>
    </location>
</feature>
<dbReference type="InterPro" id="IPR039678">
    <property type="entry name" value="CTNNBL1"/>
</dbReference>
<evidence type="ECO:0000256" key="1">
    <source>
        <dbReference type="ARBA" id="ARBA00004123"/>
    </source>
</evidence>
<evidence type="ECO:0000259" key="8">
    <source>
        <dbReference type="SMART" id="SM01156"/>
    </source>
</evidence>
<evidence type="ECO:0000313" key="9">
    <source>
        <dbReference type="EMBL" id="KAL1408912.1"/>
    </source>
</evidence>
<evidence type="ECO:0000256" key="5">
    <source>
        <dbReference type="ARBA" id="ARBA00023242"/>
    </source>
</evidence>
<keyword evidence="4 6" id="KW-0175">Coiled coil</keyword>
<dbReference type="Proteomes" id="UP001565368">
    <property type="component" value="Unassembled WGS sequence"/>
</dbReference>
<reference evidence="9 10" key="1">
    <citation type="submission" date="2023-08" db="EMBL/GenBank/DDBJ databases">
        <title>Annotated Genome Sequence of Vanrija albida AlHP1.</title>
        <authorList>
            <person name="Herzog R."/>
        </authorList>
    </citation>
    <scope>NUCLEOTIDE SEQUENCE [LARGE SCALE GENOMIC DNA]</scope>
    <source>
        <strain evidence="9 10">AlHP1</strain>
    </source>
</reference>
<dbReference type="Gene3D" id="1.25.10.10">
    <property type="entry name" value="Leucine-rich Repeat Variant"/>
    <property type="match status" value="1"/>
</dbReference>
<organism evidence="9 10">
    <name type="scientific">Vanrija albida</name>
    <dbReference type="NCBI Taxonomy" id="181172"/>
    <lineage>
        <taxon>Eukaryota</taxon>
        <taxon>Fungi</taxon>
        <taxon>Dikarya</taxon>
        <taxon>Basidiomycota</taxon>
        <taxon>Agaricomycotina</taxon>
        <taxon>Tremellomycetes</taxon>
        <taxon>Trichosporonales</taxon>
        <taxon>Trichosporonaceae</taxon>
        <taxon>Vanrija</taxon>
    </lineage>
</organism>
<dbReference type="InterPro" id="IPR011989">
    <property type="entry name" value="ARM-like"/>
</dbReference>
<dbReference type="EMBL" id="JBBXJM010000004">
    <property type="protein sequence ID" value="KAL1408912.1"/>
    <property type="molecule type" value="Genomic_DNA"/>
</dbReference>
<comment type="subcellular location">
    <subcellularLocation>
        <location evidence="1">Nucleus</location>
    </subcellularLocation>
</comment>
<dbReference type="PANTHER" id="PTHR14978:SF0">
    <property type="entry name" value="BETA-CATENIN-LIKE PROTEIN 1"/>
    <property type="match status" value="1"/>
</dbReference>
<evidence type="ECO:0000256" key="4">
    <source>
        <dbReference type="ARBA" id="ARBA00023054"/>
    </source>
</evidence>
<evidence type="ECO:0000256" key="3">
    <source>
        <dbReference type="ARBA" id="ARBA00022737"/>
    </source>
</evidence>
<dbReference type="InterPro" id="IPR016024">
    <property type="entry name" value="ARM-type_fold"/>
</dbReference>
<proteinExistence type="predicted"/>
<evidence type="ECO:0000313" key="10">
    <source>
        <dbReference type="Proteomes" id="UP001565368"/>
    </source>
</evidence>
<keyword evidence="2" id="KW-0597">Phosphoprotein</keyword>